<reference evidence="1 2" key="1">
    <citation type="submission" date="2020-04" db="EMBL/GenBank/DDBJ databases">
        <authorList>
            <person name="De Canck E."/>
        </authorList>
    </citation>
    <scope>NUCLEOTIDE SEQUENCE [LARGE SCALE GENOMIC DNA]</scope>
    <source>
        <strain evidence="1 2">LMG 1861</strain>
    </source>
</reference>
<dbReference type="AlphaFoldDB" id="A0A6S7DCI1"/>
<protein>
    <recommendedName>
        <fullName evidence="3">Phasin domain-containing protein</fullName>
    </recommendedName>
</protein>
<dbReference type="EMBL" id="CADILD010000002">
    <property type="protein sequence ID" value="CAB3888039.1"/>
    <property type="molecule type" value="Genomic_DNA"/>
</dbReference>
<evidence type="ECO:0000313" key="2">
    <source>
        <dbReference type="Proteomes" id="UP000494105"/>
    </source>
</evidence>
<accession>A0A6S7DCI1</accession>
<proteinExistence type="predicted"/>
<organism evidence="1 2">
    <name type="scientific">Achromobacter piechaudii</name>
    <dbReference type="NCBI Taxonomy" id="72556"/>
    <lineage>
        <taxon>Bacteria</taxon>
        <taxon>Pseudomonadati</taxon>
        <taxon>Pseudomonadota</taxon>
        <taxon>Betaproteobacteria</taxon>
        <taxon>Burkholderiales</taxon>
        <taxon>Alcaligenaceae</taxon>
        <taxon>Achromobacter</taxon>
    </lineage>
</organism>
<sequence>MNKTTAPLPLDLASASTAYCQRLADLARESQQRWLALGQRLASNSTNQCLSTLAPLKFDGNWQQIAPALGELTRKQWQCQLDAAQAISHAALQDQATLAAGVSEAGKAWLRSASAAAVGNPAASPLTRIWSTYFDEMASACSAAREASLASALRSTLPTAFSGKRSSQSTSRGT</sequence>
<name>A0A6S7DCI1_9BURK</name>
<gene>
    <name evidence="1" type="ORF">LMG1861_03647</name>
</gene>
<evidence type="ECO:0000313" key="1">
    <source>
        <dbReference type="EMBL" id="CAB3888039.1"/>
    </source>
</evidence>
<dbReference type="Proteomes" id="UP000494105">
    <property type="component" value="Unassembled WGS sequence"/>
</dbReference>
<evidence type="ECO:0008006" key="3">
    <source>
        <dbReference type="Google" id="ProtNLM"/>
    </source>
</evidence>